<dbReference type="PROSITE" id="PS50113">
    <property type="entry name" value="PAC"/>
    <property type="match status" value="1"/>
</dbReference>
<evidence type="ECO:0000313" key="5">
    <source>
        <dbReference type="EMBL" id="KXZ39253.1"/>
    </source>
</evidence>
<reference evidence="6 8" key="2">
    <citation type="submission" date="2016-11" db="EMBL/GenBank/DDBJ databases">
        <authorList>
            <person name="Varghese N."/>
            <person name="Submissions S."/>
        </authorList>
    </citation>
    <scope>NUCLEOTIDE SEQUENCE [LARGE SCALE GENOMIC DNA]</scope>
    <source>
        <strain evidence="6 8">DSM 7308</strain>
    </source>
</reference>
<dbReference type="GO" id="GO:0006355">
    <property type="term" value="P:regulation of DNA-templated transcription"/>
    <property type="evidence" value="ECO:0007669"/>
    <property type="project" value="InterPro"/>
</dbReference>
<dbReference type="InterPro" id="IPR000014">
    <property type="entry name" value="PAS"/>
</dbReference>
<dbReference type="InterPro" id="IPR013767">
    <property type="entry name" value="PAS_fold"/>
</dbReference>
<dbReference type="STRING" id="1121328.JWYL7_0328"/>
<keyword evidence="8" id="KW-1185">Reference proteome</keyword>
<dbReference type="InterPro" id="IPR013655">
    <property type="entry name" value="PAS_fold_3"/>
</dbReference>
<dbReference type="Pfam" id="PF00990">
    <property type="entry name" value="GGDEF"/>
    <property type="match status" value="1"/>
</dbReference>
<feature type="domain" description="PAC" evidence="2">
    <location>
        <begin position="252"/>
        <end position="304"/>
    </location>
</feature>
<dbReference type="Proteomes" id="UP000092605">
    <property type="component" value="Unassembled WGS sequence"/>
</dbReference>
<dbReference type="InterPro" id="IPR035965">
    <property type="entry name" value="PAS-like_dom_sf"/>
</dbReference>
<dbReference type="InterPro" id="IPR029787">
    <property type="entry name" value="Nucleotide_cyclase"/>
</dbReference>
<proteinExistence type="predicted"/>
<dbReference type="EMBL" id="FRBG01000006">
    <property type="protein sequence ID" value="SHK85971.1"/>
    <property type="molecule type" value="Genomic_DNA"/>
</dbReference>
<feature type="domain" description="GGDEF" evidence="4">
    <location>
        <begin position="332"/>
        <end position="457"/>
    </location>
</feature>
<dbReference type="Pfam" id="PF00563">
    <property type="entry name" value="EAL"/>
    <property type="match status" value="1"/>
</dbReference>
<dbReference type="PROSITE" id="PS50112">
    <property type="entry name" value="PAS"/>
    <property type="match status" value="2"/>
</dbReference>
<dbReference type="CDD" id="cd01948">
    <property type="entry name" value="EAL"/>
    <property type="match status" value="1"/>
</dbReference>
<reference evidence="5 7" key="1">
    <citation type="submission" date="2016-02" db="EMBL/GenBank/DDBJ databases">
        <title>Draft genome sequence for Clostridium paradoxum JW-YL-7.</title>
        <authorList>
            <person name="Utturkar S.M."/>
            <person name="Lancaster A."/>
            <person name="Poole F.L."/>
            <person name="Adams M.W."/>
            <person name="Brown S.D."/>
        </authorList>
    </citation>
    <scope>NUCLEOTIDE SEQUENCE [LARGE SCALE GENOMIC DNA]</scope>
    <source>
        <strain evidence="5 7">JW-YL-7</strain>
    </source>
</reference>
<dbReference type="NCBIfam" id="TIGR00229">
    <property type="entry name" value="sensory_box"/>
    <property type="match status" value="2"/>
</dbReference>
<dbReference type="InterPro" id="IPR000700">
    <property type="entry name" value="PAS-assoc_C"/>
</dbReference>
<dbReference type="AlphaFoldDB" id="A0A150FNP5"/>
<dbReference type="InterPro" id="IPR043128">
    <property type="entry name" value="Rev_trsase/Diguanyl_cyclase"/>
</dbReference>
<dbReference type="Pfam" id="PF08447">
    <property type="entry name" value="PAS_3"/>
    <property type="match status" value="1"/>
</dbReference>
<dbReference type="InterPro" id="IPR035919">
    <property type="entry name" value="EAL_sf"/>
</dbReference>
<accession>A0A150FNP5</accession>
<dbReference type="Gene3D" id="3.30.70.270">
    <property type="match status" value="1"/>
</dbReference>
<dbReference type="PANTHER" id="PTHR44757:SF2">
    <property type="entry name" value="BIOFILM ARCHITECTURE MAINTENANCE PROTEIN MBAA"/>
    <property type="match status" value="1"/>
</dbReference>
<dbReference type="PANTHER" id="PTHR44757">
    <property type="entry name" value="DIGUANYLATE CYCLASE DGCP"/>
    <property type="match status" value="1"/>
</dbReference>
<evidence type="ECO:0000259" key="3">
    <source>
        <dbReference type="PROSITE" id="PS50883"/>
    </source>
</evidence>
<dbReference type="SMART" id="SM00091">
    <property type="entry name" value="PAS"/>
    <property type="match status" value="2"/>
</dbReference>
<dbReference type="Gene3D" id="3.20.20.450">
    <property type="entry name" value="EAL domain"/>
    <property type="match status" value="1"/>
</dbReference>
<dbReference type="Proteomes" id="UP000323392">
    <property type="component" value="Unassembled WGS sequence"/>
</dbReference>
<comment type="caution">
    <text evidence="5">The sequence shown here is derived from an EMBL/GenBank/DDBJ whole genome shotgun (WGS) entry which is preliminary data.</text>
</comment>
<dbReference type="SUPFAM" id="SSF55785">
    <property type="entry name" value="PYP-like sensor domain (PAS domain)"/>
    <property type="match status" value="3"/>
</dbReference>
<evidence type="ECO:0000313" key="7">
    <source>
        <dbReference type="Proteomes" id="UP000092605"/>
    </source>
</evidence>
<sequence>MDIIKIYQDILEVIPDATYGIDIDGKVIIWNKAMEKITNVKKEDIIGKGDYIYSLIFYGKKRVTLADLVLNKDYKVGYNYYKNFKCNEDGSIEGEAHSEKMNYYDWGKASLLYDLNKNVIGAISISRDITEKEHYKRTIEEKNIKLKATVEQLIASESQLKAQYDSIQMYLGELEEIQQKYKIAIEGINSAIWEIDIKNKSLYISPEFAQLIGVDFKNKNVHEILDKSVHPDDKNVLLEEYKKYESNKKQRIYSQIRVIDKKGNIRWYLVNGKGVLDLQGNIKSISGILVDITQLKVQEKYIKFLSEHDHLTKLPNRRKMVKILKQELKSNKKGAVLLLDLDNFKVINDTLGHAYGDKVLIKVADILKDIENTIAFRMGGDEFLLLIKDTYNLQKIKKYADRLLNALKDMENGITGSVGIARYPYDANSLEDILIKVDIAMYNAKNSGKNKYIFFDEKMDMNFKGRLELENILREAIKNEGFTLLYHPIVNSQSGEIEYFESLLRLKEKKISPDIFIPLAEETNLISDIGKWAIKEAIIQIKKWKEKGYKSKPISVNISPKQLYDENLIKFIKDTLSTYKVDSSLLEIEITENVLIEDEGKVLKVLDGIKKLGVKISIDDFGRGYSSFNSLTFIPVDKIKIDKSITDEFLKLDIIENLISFSHALNLKVVVEGVENKEQYLKLKQYGCDYLQGYFFSKPLISEKIEKIYNNVY</sequence>
<feature type="domain" description="PAS" evidence="1">
    <location>
        <begin position="3"/>
        <end position="56"/>
    </location>
</feature>
<evidence type="ECO:0000259" key="4">
    <source>
        <dbReference type="PROSITE" id="PS50887"/>
    </source>
</evidence>
<dbReference type="SMART" id="SM00267">
    <property type="entry name" value="GGDEF"/>
    <property type="match status" value="1"/>
</dbReference>
<organism evidence="5 7">
    <name type="scientific">Alkalithermobacter thermoalcaliphilus JW-YL-7 = DSM 7308</name>
    <dbReference type="NCBI Taxonomy" id="1121328"/>
    <lineage>
        <taxon>Bacteria</taxon>
        <taxon>Bacillati</taxon>
        <taxon>Bacillota</taxon>
        <taxon>Clostridia</taxon>
        <taxon>Peptostreptococcales</taxon>
        <taxon>Tepidibacteraceae</taxon>
        <taxon>Alkalithermobacter</taxon>
    </lineage>
</organism>
<dbReference type="PROSITE" id="PS50883">
    <property type="entry name" value="EAL"/>
    <property type="match status" value="1"/>
</dbReference>
<feature type="domain" description="PAS" evidence="1">
    <location>
        <begin position="177"/>
        <end position="248"/>
    </location>
</feature>
<dbReference type="CDD" id="cd00130">
    <property type="entry name" value="PAS"/>
    <property type="match status" value="2"/>
</dbReference>
<dbReference type="NCBIfam" id="TIGR00254">
    <property type="entry name" value="GGDEF"/>
    <property type="match status" value="1"/>
</dbReference>
<evidence type="ECO:0000313" key="8">
    <source>
        <dbReference type="Proteomes" id="UP000323392"/>
    </source>
</evidence>
<dbReference type="InterPro" id="IPR000160">
    <property type="entry name" value="GGDEF_dom"/>
</dbReference>
<dbReference type="CDD" id="cd01949">
    <property type="entry name" value="GGDEF"/>
    <property type="match status" value="1"/>
</dbReference>
<evidence type="ECO:0000259" key="2">
    <source>
        <dbReference type="PROSITE" id="PS50113"/>
    </source>
</evidence>
<dbReference type="RefSeq" id="WP_066068088.1">
    <property type="nucleotide sequence ID" value="NZ_FRBG01000006.1"/>
</dbReference>
<dbReference type="InterPro" id="IPR001633">
    <property type="entry name" value="EAL_dom"/>
</dbReference>
<dbReference type="PATRIC" id="fig|1121328.3.peg.327"/>
<protein>
    <submittedName>
        <fullName evidence="5">Diguanylate cyclase/phosphodiesterase with PAS/PAC sensor(S)</fullName>
    </submittedName>
    <submittedName>
        <fullName evidence="6">PAS domain S-box-containing protein/diguanylate cyclase (GGDEF) domain-containing protein</fullName>
    </submittedName>
</protein>
<dbReference type="SUPFAM" id="SSF141868">
    <property type="entry name" value="EAL domain-like"/>
    <property type="match status" value="1"/>
</dbReference>
<dbReference type="Pfam" id="PF00989">
    <property type="entry name" value="PAS"/>
    <property type="match status" value="1"/>
</dbReference>
<dbReference type="SMART" id="SM00086">
    <property type="entry name" value="PAC"/>
    <property type="match status" value="2"/>
</dbReference>
<name>A0A150FNP5_CLOPD</name>
<dbReference type="InterPro" id="IPR052155">
    <property type="entry name" value="Biofilm_reg_signaling"/>
</dbReference>
<dbReference type="SUPFAM" id="SSF55073">
    <property type="entry name" value="Nucleotide cyclase"/>
    <property type="match status" value="1"/>
</dbReference>
<evidence type="ECO:0000313" key="6">
    <source>
        <dbReference type="EMBL" id="SHK85971.1"/>
    </source>
</evidence>
<gene>
    <name evidence="5" type="ORF">JWYL7_0328</name>
    <name evidence="6" type="ORF">SAMN05661008_01029</name>
</gene>
<feature type="domain" description="EAL" evidence="3">
    <location>
        <begin position="466"/>
        <end position="713"/>
    </location>
</feature>
<dbReference type="PROSITE" id="PS50887">
    <property type="entry name" value="GGDEF"/>
    <property type="match status" value="1"/>
</dbReference>
<dbReference type="SMART" id="SM00052">
    <property type="entry name" value="EAL"/>
    <property type="match status" value="1"/>
</dbReference>
<dbReference type="Gene3D" id="3.30.450.20">
    <property type="entry name" value="PAS domain"/>
    <property type="match status" value="2"/>
</dbReference>
<evidence type="ECO:0000259" key="1">
    <source>
        <dbReference type="PROSITE" id="PS50112"/>
    </source>
</evidence>
<dbReference type="EMBL" id="LSFY01000001">
    <property type="protein sequence ID" value="KXZ39253.1"/>
    <property type="molecule type" value="Genomic_DNA"/>
</dbReference>
<dbReference type="InterPro" id="IPR001610">
    <property type="entry name" value="PAC"/>
</dbReference>